<name>Q2GM80_CHAGB</name>
<reference evidence="3" key="1">
    <citation type="journal article" date="2015" name="Genome Announc.">
        <title>Draft genome sequence of the cellulolytic fungus Chaetomium globosum.</title>
        <authorList>
            <person name="Cuomo C.A."/>
            <person name="Untereiner W.A."/>
            <person name="Ma L.-J."/>
            <person name="Grabherr M."/>
            <person name="Birren B.W."/>
        </authorList>
    </citation>
    <scope>NUCLEOTIDE SEQUENCE [LARGE SCALE GENOMIC DNA]</scope>
    <source>
        <strain evidence="3">ATCC 6205 / CBS 148.51 / DSM 1962 / NBRC 6347 / NRRL 1970</strain>
    </source>
</reference>
<dbReference type="OrthoDB" id="3527261at2759"/>
<feature type="region of interest" description="Disordered" evidence="1">
    <location>
        <begin position="1"/>
        <end position="31"/>
    </location>
</feature>
<dbReference type="AlphaFoldDB" id="Q2GM80"/>
<proteinExistence type="predicted"/>
<protein>
    <recommendedName>
        <fullName evidence="4">Heterokaryon incompatibility domain-containing protein</fullName>
    </recommendedName>
</protein>
<keyword evidence="3" id="KW-1185">Reference proteome</keyword>
<dbReference type="VEuPathDB" id="FungiDB:CHGG_10924"/>
<dbReference type="InParanoid" id="Q2GM80"/>
<evidence type="ECO:0000256" key="1">
    <source>
        <dbReference type="SAM" id="MobiDB-lite"/>
    </source>
</evidence>
<accession>Q2GM80</accession>
<dbReference type="PANTHER" id="PTHR39596">
    <property type="match status" value="1"/>
</dbReference>
<evidence type="ECO:0000313" key="3">
    <source>
        <dbReference type="Proteomes" id="UP000001056"/>
    </source>
</evidence>
<dbReference type="Proteomes" id="UP000001056">
    <property type="component" value="Unassembled WGS sequence"/>
</dbReference>
<dbReference type="EMBL" id="CH408036">
    <property type="protein sequence ID" value="EAQ83106.1"/>
    <property type="molecule type" value="Genomic_DNA"/>
</dbReference>
<gene>
    <name evidence="2" type="ORF">CHGG_10924</name>
</gene>
<dbReference type="HOGENOM" id="CLU_265378_0_0_1"/>
<feature type="compositionally biased region" description="Low complexity" evidence="1">
    <location>
        <begin position="8"/>
        <end position="20"/>
    </location>
</feature>
<dbReference type="eggNOG" id="ENOG502SMNG">
    <property type="taxonomic scope" value="Eukaryota"/>
</dbReference>
<sequence>MPREQTRSPRSGQGSSGPQTVRDTTPQPGFDLSDLFQPGQEAFFDKSVAESHLATIIAQEIDRERFDNAEYITSKIVKTGPVFDRHHGKGSSTTRSAVGYLRNHGVHHDIDDDDNEKENFLSQPFLQVLAVVCFLSASRDEFDLREGYLNAVRALNTLALLIDKLREENDRETDQVRAIPIRILEMMWDIGIFLVGTVHTRARLLGGNHTALDDANIIHAFHYRKAVNTALDKNRGVGKVCQRALFILTREAVSPFVQPMKLIQSLNGLDLDKFHLDCTQDECKRDTDGTNPPRYHVPSCDQNCGFRTPPTKSILEFDYLLETLGEMPAINVDTTSDKNWWVATTKNTLAISHVWRDGIFGTRDDPGLPNCLHNYFVELAKANDLNSYWIDAATIPKHSKQRKLMIKMINYTFRESRFSLCCDNRVARVTDLEKDNGTALLVIMTAYWHRRAWTLLEGHKATDIRFLREGDMSNPFQVKAAILEVLAYTSTAPMWLLSSIAELEPYMVEGLTPEASGILLSSRKASRPGDSELIWRLLAQPFTSKDVNKALNDTAFDYSETVDAAFISSNASRSDKNGYCWMPGATDAGEWISYAVGARPVEQIQLVTTYLEGQWFRKDATGYFDLINWRSRIVNESVNVDALKEKVKNKLAFQTILACPIWKVGPTKGEWDRVVIMTRPRMAPITSVKDIDREELLWHWETIIELKSGLKFVESDVASLKVGAADDAKRQAALLTASSAGVVLSTAIGLSSGNNADTTPRQRNTNFLNQFWHGSTLHNFAATLACLAAAAMLQNKFGAAAAATPIMAAPSSTGSIKVGFWLDLPDIPDLVEEWSAIIPLAVYLSSPRSDFELAGEVTLRGHLSVSIIPKLWALGGIAKMLRQGDVFFDTASGAGDPLKVYDVQWGSVFPCYNSAAALALTDVVFGGQKKKGPDITQEHLNRWIMENQNELLRRFTLYDTGAGRAPTSDVFCGSSLEGLIQRKRLYGRRQHLKVVVVSSVGVKSKRRRQLFQQLLKSISWHAFELALSFSMSGFLFSCGLIGSGSLLAMGALSRFCAHTIKFERSPLYLRNREVHEGCMLASLHENATSWTFYIGHRGMIDSLLNKPMVEPGKAHPFVLFYLRVAEVLQVLGMTYVAGQKGWDGVIFMILVFTIWLVRGASGNDKHAARWLEEEGFKAVGFTCEFPGRTELLGAVQLLSTEQKTYWMDGILAPVPRREIWLKKIGALNSDAAETEREFYCGLQVDPREVEKYGGP</sequence>
<dbReference type="OMA" id="CATIPEH"/>
<evidence type="ECO:0000313" key="2">
    <source>
        <dbReference type="EMBL" id="EAQ83106.1"/>
    </source>
</evidence>
<dbReference type="PANTHER" id="PTHR39596:SF4">
    <property type="entry name" value="HET DOMAIN PROTEIN (AFU_ORTHOLOGUE AFUA_3G03140)-RELATED"/>
    <property type="match status" value="1"/>
</dbReference>
<organism evidence="2 3">
    <name type="scientific">Chaetomium globosum (strain ATCC 6205 / CBS 148.51 / DSM 1962 / NBRC 6347 / NRRL 1970)</name>
    <name type="common">Soil fungus</name>
    <dbReference type="NCBI Taxonomy" id="306901"/>
    <lineage>
        <taxon>Eukaryota</taxon>
        <taxon>Fungi</taxon>
        <taxon>Dikarya</taxon>
        <taxon>Ascomycota</taxon>
        <taxon>Pezizomycotina</taxon>
        <taxon>Sordariomycetes</taxon>
        <taxon>Sordariomycetidae</taxon>
        <taxon>Sordariales</taxon>
        <taxon>Chaetomiaceae</taxon>
        <taxon>Chaetomium</taxon>
    </lineage>
</organism>
<dbReference type="RefSeq" id="XP_001226191.1">
    <property type="nucleotide sequence ID" value="XM_001226190.1"/>
</dbReference>
<dbReference type="GeneID" id="4397334"/>
<evidence type="ECO:0008006" key="4">
    <source>
        <dbReference type="Google" id="ProtNLM"/>
    </source>
</evidence>